<feature type="compositionally biased region" description="Polar residues" evidence="1">
    <location>
        <begin position="307"/>
        <end position="316"/>
    </location>
</feature>
<protein>
    <submittedName>
        <fullName evidence="3">Uncharacterized protein</fullName>
    </submittedName>
</protein>
<feature type="chain" id="PRO_5003391203" evidence="2">
    <location>
        <begin position="27"/>
        <end position="369"/>
    </location>
</feature>
<gene>
    <name evidence="3" type="ORF">MYCGRDRAFT_92880</name>
</gene>
<dbReference type="HOGENOM" id="CLU_750512_0_0_1"/>
<sequence>MAHPAQNQLFTPPVVFVAVLPAGAIATDAVGMVARFQCMSSEESSKSVKFQAADEKIVTAVQNDGRSFIRWNSPSNGNRPAMVETRDAEMESLHGLAKQKLPKSNPSLEAVLPKMYAKDSTYADDLTWVIVFTPIQARRAFPHGYTDAGNLTILGVLAIFLPYKCGRDQILRSFHFGFCEAASGMLESLANGHDRFLTEAWEERNFNPVAGYGAATPWNAAGGNPNTSLTAESSSTSTSRSSSMTSDRNQADEPDDDGPKGDFPTEDTGNGNSTVVDDDTLEYIKASTKLAEKRAAKRAKIPAAGTGRNSSSSNFPPLSGASEPGPITSQSNDVVNAPKSVQVLRQITADLGKNNLTPADAPLQYQRRD</sequence>
<feature type="region of interest" description="Disordered" evidence="1">
    <location>
        <begin position="296"/>
        <end position="333"/>
    </location>
</feature>
<name>F9X981_ZYMTI</name>
<dbReference type="Proteomes" id="UP000008062">
    <property type="component" value="Chromosome 4"/>
</dbReference>
<evidence type="ECO:0000313" key="3">
    <source>
        <dbReference type="EMBL" id="EGP88141.1"/>
    </source>
</evidence>
<dbReference type="AlphaFoldDB" id="F9X981"/>
<dbReference type="KEGG" id="ztr:MYCGRDRAFT_92880"/>
<dbReference type="InParanoid" id="F9X981"/>
<accession>F9X981</accession>
<evidence type="ECO:0000256" key="1">
    <source>
        <dbReference type="SAM" id="MobiDB-lite"/>
    </source>
</evidence>
<dbReference type="RefSeq" id="XP_003853165.1">
    <property type="nucleotide sequence ID" value="XM_003853117.1"/>
</dbReference>
<dbReference type="GeneID" id="13399529"/>
<organism evidence="3 4">
    <name type="scientific">Zymoseptoria tritici (strain CBS 115943 / IPO323)</name>
    <name type="common">Speckled leaf blotch fungus</name>
    <name type="synonym">Septoria tritici</name>
    <dbReference type="NCBI Taxonomy" id="336722"/>
    <lineage>
        <taxon>Eukaryota</taxon>
        <taxon>Fungi</taxon>
        <taxon>Dikarya</taxon>
        <taxon>Ascomycota</taxon>
        <taxon>Pezizomycotina</taxon>
        <taxon>Dothideomycetes</taxon>
        <taxon>Dothideomycetidae</taxon>
        <taxon>Mycosphaerellales</taxon>
        <taxon>Mycosphaerellaceae</taxon>
        <taxon>Zymoseptoria</taxon>
    </lineage>
</organism>
<dbReference type="VEuPathDB" id="FungiDB:ZTRI_4.829"/>
<feature type="region of interest" description="Disordered" evidence="1">
    <location>
        <begin position="217"/>
        <end position="277"/>
    </location>
</feature>
<feature type="signal peptide" evidence="2">
    <location>
        <begin position="1"/>
        <end position="26"/>
    </location>
</feature>
<dbReference type="EMBL" id="CM001199">
    <property type="protein sequence ID" value="EGP88141.1"/>
    <property type="molecule type" value="Genomic_DNA"/>
</dbReference>
<reference evidence="3 4" key="1">
    <citation type="journal article" date="2011" name="PLoS Genet.">
        <title>Finished genome of the fungal wheat pathogen Mycosphaerella graminicola reveals dispensome structure, chromosome plasticity, and stealth pathogenesis.</title>
        <authorList>
            <person name="Goodwin S.B."/>
            <person name="Ben M'barek S."/>
            <person name="Dhillon B."/>
            <person name="Wittenberg A.H.J."/>
            <person name="Crane C.F."/>
            <person name="Hane J.K."/>
            <person name="Foster A.J."/>
            <person name="Van der Lee T.A.J."/>
            <person name="Grimwood J."/>
            <person name="Aerts A."/>
            <person name="Antoniw J."/>
            <person name="Bailey A."/>
            <person name="Bluhm B."/>
            <person name="Bowler J."/>
            <person name="Bristow J."/>
            <person name="van der Burgt A."/>
            <person name="Canto-Canche B."/>
            <person name="Churchill A.C.L."/>
            <person name="Conde-Ferraez L."/>
            <person name="Cools H.J."/>
            <person name="Coutinho P.M."/>
            <person name="Csukai M."/>
            <person name="Dehal P."/>
            <person name="De Wit P."/>
            <person name="Donzelli B."/>
            <person name="van de Geest H.C."/>
            <person name="van Ham R.C.H.J."/>
            <person name="Hammond-Kosack K.E."/>
            <person name="Henrissat B."/>
            <person name="Kilian A."/>
            <person name="Kobayashi A.K."/>
            <person name="Koopmann E."/>
            <person name="Kourmpetis Y."/>
            <person name="Kuzniar A."/>
            <person name="Lindquist E."/>
            <person name="Lombard V."/>
            <person name="Maliepaard C."/>
            <person name="Martins N."/>
            <person name="Mehrabi R."/>
            <person name="Nap J.P.H."/>
            <person name="Ponomarenko A."/>
            <person name="Rudd J.J."/>
            <person name="Salamov A."/>
            <person name="Schmutz J."/>
            <person name="Schouten H.J."/>
            <person name="Shapiro H."/>
            <person name="Stergiopoulos I."/>
            <person name="Torriani S.F.F."/>
            <person name="Tu H."/>
            <person name="de Vries R.P."/>
            <person name="Waalwijk C."/>
            <person name="Ware S.B."/>
            <person name="Wiebenga A."/>
            <person name="Zwiers L.-H."/>
            <person name="Oliver R.P."/>
            <person name="Grigoriev I.V."/>
            <person name="Kema G.H.J."/>
        </authorList>
    </citation>
    <scope>NUCLEOTIDE SEQUENCE [LARGE SCALE GENOMIC DNA]</scope>
    <source>
        <strain evidence="4">CBS 115943 / IPO323</strain>
    </source>
</reference>
<keyword evidence="2" id="KW-0732">Signal</keyword>
<feature type="region of interest" description="Disordered" evidence="1">
    <location>
        <begin position="349"/>
        <end position="369"/>
    </location>
</feature>
<keyword evidence="4" id="KW-1185">Reference proteome</keyword>
<evidence type="ECO:0000313" key="4">
    <source>
        <dbReference type="Proteomes" id="UP000008062"/>
    </source>
</evidence>
<feature type="compositionally biased region" description="Low complexity" evidence="1">
    <location>
        <begin position="227"/>
        <end position="246"/>
    </location>
</feature>
<evidence type="ECO:0000256" key="2">
    <source>
        <dbReference type="SAM" id="SignalP"/>
    </source>
</evidence>
<proteinExistence type="predicted"/>